<sequence>MGISLLLVPRCFFITY</sequence>
<dbReference type="AlphaFoldDB" id="A0A0A9BFE8"/>
<organism evidence="1">
    <name type="scientific">Arundo donax</name>
    <name type="common">Giant reed</name>
    <name type="synonym">Donax arundinaceus</name>
    <dbReference type="NCBI Taxonomy" id="35708"/>
    <lineage>
        <taxon>Eukaryota</taxon>
        <taxon>Viridiplantae</taxon>
        <taxon>Streptophyta</taxon>
        <taxon>Embryophyta</taxon>
        <taxon>Tracheophyta</taxon>
        <taxon>Spermatophyta</taxon>
        <taxon>Magnoliopsida</taxon>
        <taxon>Liliopsida</taxon>
        <taxon>Poales</taxon>
        <taxon>Poaceae</taxon>
        <taxon>PACMAD clade</taxon>
        <taxon>Arundinoideae</taxon>
        <taxon>Arundineae</taxon>
        <taxon>Arundo</taxon>
    </lineage>
</organism>
<dbReference type="EMBL" id="GBRH01237930">
    <property type="protein sequence ID" value="JAD59965.1"/>
    <property type="molecule type" value="Transcribed_RNA"/>
</dbReference>
<reference evidence="1" key="1">
    <citation type="submission" date="2014-09" db="EMBL/GenBank/DDBJ databases">
        <authorList>
            <person name="Magalhaes I.L.F."/>
            <person name="Oliveira U."/>
            <person name="Santos F.R."/>
            <person name="Vidigal T.H.D.A."/>
            <person name="Brescovit A.D."/>
            <person name="Santos A.J."/>
        </authorList>
    </citation>
    <scope>NUCLEOTIDE SEQUENCE</scope>
    <source>
        <tissue evidence="1">Shoot tissue taken approximately 20 cm above the soil surface</tissue>
    </source>
</reference>
<evidence type="ECO:0000313" key="1">
    <source>
        <dbReference type="EMBL" id="JAD59965.1"/>
    </source>
</evidence>
<protein>
    <submittedName>
        <fullName evidence="1">Uncharacterized protein</fullName>
    </submittedName>
</protein>
<name>A0A0A9BFE8_ARUDO</name>
<proteinExistence type="predicted"/>
<accession>A0A0A9BFE8</accession>
<reference evidence="1" key="2">
    <citation type="journal article" date="2015" name="Data Brief">
        <title>Shoot transcriptome of the giant reed, Arundo donax.</title>
        <authorList>
            <person name="Barrero R.A."/>
            <person name="Guerrero F.D."/>
            <person name="Moolhuijzen P."/>
            <person name="Goolsby J.A."/>
            <person name="Tidwell J."/>
            <person name="Bellgard S.E."/>
            <person name="Bellgard M.I."/>
        </authorList>
    </citation>
    <scope>NUCLEOTIDE SEQUENCE</scope>
    <source>
        <tissue evidence="1">Shoot tissue taken approximately 20 cm above the soil surface</tissue>
    </source>
</reference>